<protein>
    <submittedName>
        <fullName evidence="1">Uncharacterized protein</fullName>
    </submittedName>
</protein>
<gene>
    <name evidence="1" type="ORF">KFK09_011511</name>
</gene>
<reference evidence="1" key="1">
    <citation type="journal article" date="2022" name="Front. Genet.">
        <title>Chromosome-Scale Assembly of the Dendrobium nobile Genome Provides Insights Into the Molecular Mechanism of the Biosynthesis of the Medicinal Active Ingredient of Dendrobium.</title>
        <authorList>
            <person name="Xu Q."/>
            <person name="Niu S.-C."/>
            <person name="Li K.-L."/>
            <person name="Zheng P.-J."/>
            <person name="Zhang X.-J."/>
            <person name="Jia Y."/>
            <person name="Liu Y."/>
            <person name="Niu Y.-X."/>
            <person name="Yu L.-H."/>
            <person name="Chen D.-F."/>
            <person name="Zhang G.-Q."/>
        </authorList>
    </citation>
    <scope>NUCLEOTIDE SEQUENCE</scope>
    <source>
        <tissue evidence="1">Leaf</tissue>
    </source>
</reference>
<accession>A0A8T3BF47</accession>
<evidence type="ECO:0000313" key="1">
    <source>
        <dbReference type="EMBL" id="KAI0510900.1"/>
    </source>
</evidence>
<dbReference type="Proteomes" id="UP000829196">
    <property type="component" value="Unassembled WGS sequence"/>
</dbReference>
<name>A0A8T3BF47_DENNO</name>
<dbReference type="EMBL" id="JAGYWB010000009">
    <property type="protein sequence ID" value="KAI0510900.1"/>
    <property type="molecule type" value="Genomic_DNA"/>
</dbReference>
<comment type="caution">
    <text evidence="1">The sequence shown here is derived from an EMBL/GenBank/DDBJ whole genome shotgun (WGS) entry which is preliminary data.</text>
</comment>
<keyword evidence="2" id="KW-1185">Reference proteome</keyword>
<sequence length="73" mass="8155">MKKKGFRCLGCVFANCSGRVVCELGGSRISRTALFTPGLCEWQATGGFFFFFLRTERESEQFRTVEMEANGSA</sequence>
<evidence type="ECO:0000313" key="2">
    <source>
        <dbReference type="Proteomes" id="UP000829196"/>
    </source>
</evidence>
<proteinExistence type="predicted"/>
<dbReference type="AlphaFoldDB" id="A0A8T3BF47"/>
<organism evidence="1 2">
    <name type="scientific">Dendrobium nobile</name>
    <name type="common">Orchid</name>
    <dbReference type="NCBI Taxonomy" id="94219"/>
    <lineage>
        <taxon>Eukaryota</taxon>
        <taxon>Viridiplantae</taxon>
        <taxon>Streptophyta</taxon>
        <taxon>Embryophyta</taxon>
        <taxon>Tracheophyta</taxon>
        <taxon>Spermatophyta</taxon>
        <taxon>Magnoliopsida</taxon>
        <taxon>Liliopsida</taxon>
        <taxon>Asparagales</taxon>
        <taxon>Orchidaceae</taxon>
        <taxon>Epidendroideae</taxon>
        <taxon>Malaxideae</taxon>
        <taxon>Dendrobiinae</taxon>
        <taxon>Dendrobium</taxon>
    </lineage>
</organism>